<dbReference type="GO" id="GO:0006596">
    <property type="term" value="P:polyamine biosynthetic process"/>
    <property type="evidence" value="ECO:0007669"/>
    <property type="project" value="UniProtKB-UniRule"/>
</dbReference>
<dbReference type="Proteomes" id="UP000682733">
    <property type="component" value="Unassembled WGS sequence"/>
</dbReference>
<evidence type="ECO:0000313" key="10">
    <source>
        <dbReference type="EMBL" id="CAF3965347.1"/>
    </source>
</evidence>
<keyword evidence="3 4" id="KW-0620">Polyamine biosynthesis</keyword>
<accession>A0A814WDK3</accession>
<evidence type="ECO:0000259" key="6">
    <source>
        <dbReference type="PROSITE" id="PS51006"/>
    </source>
</evidence>
<dbReference type="EMBL" id="CAJNOQ010008574">
    <property type="protein sequence ID" value="CAF1200826.1"/>
    <property type="molecule type" value="Genomic_DNA"/>
</dbReference>
<keyword evidence="5" id="KW-0732">Signal</keyword>
<dbReference type="Proteomes" id="UP000663829">
    <property type="component" value="Unassembled WGS sequence"/>
</dbReference>
<evidence type="ECO:0000313" key="11">
    <source>
        <dbReference type="Proteomes" id="UP000663829"/>
    </source>
</evidence>
<evidence type="ECO:0000256" key="1">
    <source>
        <dbReference type="ARBA" id="ARBA00007867"/>
    </source>
</evidence>
<dbReference type="Pfam" id="PF01564">
    <property type="entry name" value="Spermine_synth"/>
    <property type="match status" value="1"/>
</dbReference>
<evidence type="ECO:0000256" key="2">
    <source>
        <dbReference type="ARBA" id="ARBA00022679"/>
    </source>
</evidence>
<evidence type="ECO:0000256" key="3">
    <source>
        <dbReference type="ARBA" id="ARBA00023115"/>
    </source>
</evidence>
<evidence type="ECO:0000313" key="8">
    <source>
        <dbReference type="EMBL" id="CAF1200826.1"/>
    </source>
</evidence>
<dbReference type="InterPro" id="IPR029063">
    <property type="entry name" value="SAM-dependent_MTases_sf"/>
</dbReference>
<dbReference type="OrthoDB" id="2016285at2759"/>
<dbReference type="EMBL" id="CAJNOK010008121">
    <property type="protein sequence ID" value="CAF1054819.1"/>
    <property type="molecule type" value="Genomic_DNA"/>
</dbReference>
<dbReference type="Gene3D" id="3.40.50.150">
    <property type="entry name" value="Vaccinia Virus protein VP39"/>
    <property type="match status" value="1"/>
</dbReference>
<protein>
    <recommendedName>
        <fullName evidence="6">PABS domain-containing protein</fullName>
    </recommendedName>
</protein>
<keyword evidence="11" id="KW-1185">Reference proteome</keyword>
<reference evidence="8" key="1">
    <citation type="submission" date="2021-02" db="EMBL/GenBank/DDBJ databases">
        <authorList>
            <person name="Nowell W R."/>
        </authorList>
    </citation>
    <scope>NUCLEOTIDE SEQUENCE</scope>
</reference>
<dbReference type="InterPro" id="IPR030374">
    <property type="entry name" value="PABS"/>
</dbReference>
<feature type="chain" id="PRO_5044132018" description="PABS domain-containing protein" evidence="5">
    <location>
        <begin position="17"/>
        <end position="343"/>
    </location>
</feature>
<comment type="caution">
    <text evidence="8">The sequence shown here is derived from an EMBL/GenBank/DDBJ whole genome shotgun (WGS) entry which is preliminary data.</text>
</comment>
<feature type="signal peptide" evidence="5">
    <location>
        <begin position="1"/>
        <end position="16"/>
    </location>
</feature>
<feature type="active site" description="Proton acceptor" evidence="4">
    <location>
        <position position="156"/>
    </location>
</feature>
<evidence type="ECO:0000313" key="9">
    <source>
        <dbReference type="EMBL" id="CAF3821169.1"/>
    </source>
</evidence>
<keyword evidence="2 4" id="KW-0808">Transferase</keyword>
<dbReference type="PANTHER" id="PTHR43317:SF1">
    <property type="entry name" value="THERMOSPERMINE SYNTHASE ACAULIS5"/>
    <property type="match status" value="1"/>
</dbReference>
<dbReference type="AlphaFoldDB" id="A0A814WDK3"/>
<dbReference type="Proteomes" id="UP000681722">
    <property type="component" value="Unassembled WGS sequence"/>
</dbReference>
<dbReference type="SUPFAM" id="SSF53335">
    <property type="entry name" value="S-adenosyl-L-methionine-dependent methyltransferases"/>
    <property type="match status" value="1"/>
</dbReference>
<comment type="similarity">
    <text evidence="1">Belongs to the spermidine/spermine synthase family.</text>
</comment>
<organism evidence="8 11">
    <name type="scientific">Didymodactylos carnosus</name>
    <dbReference type="NCBI Taxonomy" id="1234261"/>
    <lineage>
        <taxon>Eukaryota</taxon>
        <taxon>Metazoa</taxon>
        <taxon>Spiralia</taxon>
        <taxon>Gnathifera</taxon>
        <taxon>Rotifera</taxon>
        <taxon>Eurotatoria</taxon>
        <taxon>Bdelloidea</taxon>
        <taxon>Philodinida</taxon>
        <taxon>Philodinidae</taxon>
        <taxon>Didymodactylos</taxon>
    </lineage>
</organism>
<evidence type="ECO:0000256" key="5">
    <source>
        <dbReference type="SAM" id="SignalP"/>
    </source>
</evidence>
<evidence type="ECO:0000256" key="4">
    <source>
        <dbReference type="PROSITE-ProRule" id="PRU00354"/>
    </source>
</evidence>
<gene>
    <name evidence="8" type="ORF">GPM918_LOCUS23711</name>
    <name evidence="7" type="ORF">OVA965_LOCUS17123</name>
    <name evidence="10" type="ORF">SRO942_LOCUS23710</name>
    <name evidence="9" type="ORF">TMI583_LOCUS17133</name>
</gene>
<proteinExistence type="inferred from homology"/>
<dbReference type="EMBL" id="CAJOBC010008575">
    <property type="protein sequence ID" value="CAF3965347.1"/>
    <property type="molecule type" value="Genomic_DNA"/>
</dbReference>
<sequence>MHKLFLLLMNLVYADKYNLIVELKSSYSVIQVYENGPIRDLRINTRGTNTVESRMNMNNPLIPAVGYPNMMLVSLLWNPEPTDILVIGLGAAVLPRILRYYYPMTRIDIVEIDPNILRIAKEHFRFKTDPLMTVYINDARIFINSIKKTYDIILSDVYAEVDVGIPYHLRTLEYTHELKQRLKVETGVLLTHLQRNHNDYDSSRKIHEHVFKYNYEFVAKNCSFVILLSGFQSLTQSEMFERAAQLEQTKCFLFNLTYQVLKLEKQDLFDINAPILKDKITTPPQRLTLLPMIFVATVGFLTGCYYSQSITTKLFLHFNAASLSIIAHYRSTNGYCTQNQIVV</sequence>
<name>A0A814WDK3_9BILA</name>
<dbReference type="GO" id="GO:0016740">
    <property type="term" value="F:transferase activity"/>
    <property type="evidence" value="ECO:0007669"/>
    <property type="project" value="UniProtKB-UniRule"/>
</dbReference>
<feature type="domain" description="PABS" evidence="6">
    <location>
        <begin position="2"/>
        <end position="236"/>
    </location>
</feature>
<dbReference type="EMBL" id="CAJOBA010008134">
    <property type="protein sequence ID" value="CAF3821169.1"/>
    <property type="molecule type" value="Genomic_DNA"/>
</dbReference>
<dbReference type="PANTHER" id="PTHR43317">
    <property type="entry name" value="THERMOSPERMINE SYNTHASE ACAULIS5"/>
    <property type="match status" value="1"/>
</dbReference>
<dbReference type="Proteomes" id="UP000677228">
    <property type="component" value="Unassembled WGS sequence"/>
</dbReference>
<dbReference type="PROSITE" id="PS51006">
    <property type="entry name" value="PABS_2"/>
    <property type="match status" value="1"/>
</dbReference>
<evidence type="ECO:0000313" key="7">
    <source>
        <dbReference type="EMBL" id="CAF1054819.1"/>
    </source>
</evidence>
<dbReference type="NCBIfam" id="NF037959">
    <property type="entry name" value="MFS_SpdSyn"/>
    <property type="match status" value="1"/>
</dbReference>